<dbReference type="GO" id="GO:0016491">
    <property type="term" value="F:oxidoreductase activity"/>
    <property type="evidence" value="ECO:0007669"/>
    <property type="project" value="InterPro"/>
</dbReference>
<dbReference type="InterPro" id="IPR050316">
    <property type="entry name" value="Tyrosinase/Hemocyanin"/>
</dbReference>
<keyword evidence="5" id="KW-1185">Reference proteome</keyword>
<evidence type="ECO:0000313" key="5">
    <source>
        <dbReference type="Proteomes" id="UP000594262"/>
    </source>
</evidence>
<accession>A0A7M5XIS8</accession>
<dbReference type="OrthoDB" id="5949409at2759"/>
<evidence type="ECO:0000256" key="2">
    <source>
        <dbReference type="SAM" id="MobiDB-lite"/>
    </source>
</evidence>
<dbReference type="Gene3D" id="1.10.1280.10">
    <property type="entry name" value="Di-copper center containing domain from catechol oxidase"/>
    <property type="match status" value="1"/>
</dbReference>
<dbReference type="PRINTS" id="PR00092">
    <property type="entry name" value="TYROSINASE"/>
</dbReference>
<dbReference type="InterPro" id="IPR008922">
    <property type="entry name" value="Di-copper_centre_dom_sf"/>
</dbReference>
<dbReference type="Pfam" id="PF00264">
    <property type="entry name" value="Tyrosinase"/>
    <property type="match status" value="1"/>
</dbReference>
<keyword evidence="1" id="KW-0479">Metal-binding</keyword>
<feature type="region of interest" description="Disordered" evidence="2">
    <location>
        <begin position="325"/>
        <end position="349"/>
    </location>
</feature>
<dbReference type="EnsemblMetazoa" id="CLYHEMT023644.1">
    <property type="protein sequence ID" value="CLYHEMP023644.1"/>
    <property type="gene ID" value="CLYHEMG023644"/>
</dbReference>
<dbReference type="AlphaFoldDB" id="A0A7M5XIS8"/>
<protein>
    <recommendedName>
        <fullName evidence="3">Tyrosinase copper-binding domain-containing protein</fullName>
    </recommendedName>
</protein>
<feature type="domain" description="Tyrosinase copper-binding" evidence="3">
    <location>
        <begin position="50"/>
        <end position="315"/>
    </location>
</feature>
<dbReference type="Proteomes" id="UP000594262">
    <property type="component" value="Unplaced"/>
</dbReference>
<sequence>MNNQSKSDEEKIIRKRMAIRDLEEDKHRKRRYAFLKAFHVIKNLPPENEDSYWKIASFNGQPFTHPRTTPPESLKMWGADSQHQNVLFLPWYRAYLLHLEEALVRNAPEDGDLVALHYWDETWKEIIKKGEPPLPNLLVKEFVEIDDDGTTISNPLLGFTLPKAIPLSQATSKYVKPAGYTTCRYPYSGLRKPENPLQETFNAKIQNDYVNHNLPKSPTFYLQENITHALKHSIHKSYKDCLEVEKYNKFSNIQSGNHSVELASIQMLQALGGTGEFSLIAGSHGDLGSNEMAAFDPLFFLHMSNVDRVFWLWYEKWAHNVDMGMSKPDKGEQPKYGQGPSPNQTGNEVLTADTNLYPFKKAGKYLNRNELMDIKELGYHYERGSMTLPDPPHD</sequence>
<proteinExistence type="predicted"/>
<dbReference type="PANTHER" id="PTHR11474">
    <property type="entry name" value="TYROSINASE FAMILY MEMBER"/>
    <property type="match status" value="1"/>
</dbReference>
<organism evidence="4 5">
    <name type="scientific">Clytia hemisphaerica</name>
    <dbReference type="NCBI Taxonomy" id="252671"/>
    <lineage>
        <taxon>Eukaryota</taxon>
        <taxon>Metazoa</taxon>
        <taxon>Cnidaria</taxon>
        <taxon>Hydrozoa</taxon>
        <taxon>Hydroidolina</taxon>
        <taxon>Leptothecata</taxon>
        <taxon>Obeliida</taxon>
        <taxon>Clytiidae</taxon>
        <taxon>Clytia</taxon>
    </lineage>
</organism>
<dbReference type="SUPFAM" id="SSF48056">
    <property type="entry name" value="Di-copper centre-containing domain"/>
    <property type="match status" value="1"/>
</dbReference>
<reference evidence="4" key="1">
    <citation type="submission" date="2021-01" db="UniProtKB">
        <authorList>
            <consortium name="EnsemblMetazoa"/>
        </authorList>
    </citation>
    <scope>IDENTIFICATION</scope>
</reference>
<feature type="compositionally biased region" description="Polar residues" evidence="2">
    <location>
        <begin position="340"/>
        <end position="349"/>
    </location>
</feature>
<evidence type="ECO:0000313" key="4">
    <source>
        <dbReference type="EnsemblMetazoa" id="CLYHEMP023644.1"/>
    </source>
</evidence>
<evidence type="ECO:0000256" key="1">
    <source>
        <dbReference type="ARBA" id="ARBA00022723"/>
    </source>
</evidence>
<dbReference type="RefSeq" id="XP_066932682.1">
    <property type="nucleotide sequence ID" value="XM_067076581.1"/>
</dbReference>
<dbReference type="InterPro" id="IPR002227">
    <property type="entry name" value="Tyrosinase_Cu-bd"/>
</dbReference>
<name>A0A7M5XIS8_9CNID</name>
<evidence type="ECO:0000259" key="3">
    <source>
        <dbReference type="Pfam" id="PF00264"/>
    </source>
</evidence>
<dbReference type="GO" id="GO:0046872">
    <property type="term" value="F:metal ion binding"/>
    <property type="evidence" value="ECO:0007669"/>
    <property type="project" value="UniProtKB-KW"/>
</dbReference>
<dbReference type="GeneID" id="136820396"/>